<proteinExistence type="predicted"/>
<reference evidence="2 3" key="1">
    <citation type="submission" date="2023-02" db="EMBL/GenBank/DDBJ databases">
        <title>LHISI_Scaffold_Assembly.</title>
        <authorList>
            <person name="Stuart O.P."/>
            <person name="Cleave R."/>
            <person name="Magrath M.J.L."/>
            <person name="Mikheyev A.S."/>
        </authorList>
    </citation>
    <scope>NUCLEOTIDE SEQUENCE [LARGE SCALE GENOMIC DNA]</scope>
    <source>
        <strain evidence="2">Daus_M_001</strain>
        <tissue evidence="2">Leg muscle</tissue>
    </source>
</reference>
<evidence type="ECO:0000313" key="3">
    <source>
        <dbReference type="Proteomes" id="UP001159363"/>
    </source>
</evidence>
<evidence type="ECO:0000313" key="2">
    <source>
        <dbReference type="EMBL" id="KAJ8891354.1"/>
    </source>
</evidence>
<feature type="region of interest" description="Disordered" evidence="1">
    <location>
        <begin position="95"/>
        <end position="123"/>
    </location>
</feature>
<feature type="compositionally biased region" description="Basic and acidic residues" evidence="1">
    <location>
        <begin position="107"/>
        <end position="120"/>
    </location>
</feature>
<evidence type="ECO:0008006" key="4">
    <source>
        <dbReference type="Google" id="ProtNLM"/>
    </source>
</evidence>
<organism evidence="2 3">
    <name type="scientific">Dryococelus australis</name>
    <dbReference type="NCBI Taxonomy" id="614101"/>
    <lineage>
        <taxon>Eukaryota</taxon>
        <taxon>Metazoa</taxon>
        <taxon>Ecdysozoa</taxon>
        <taxon>Arthropoda</taxon>
        <taxon>Hexapoda</taxon>
        <taxon>Insecta</taxon>
        <taxon>Pterygota</taxon>
        <taxon>Neoptera</taxon>
        <taxon>Polyneoptera</taxon>
        <taxon>Phasmatodea</taxon>
        <taxon>Verophasmatodea</taxon>
        <taxon>Anareolatae</taxon>
        <taxon>Phasmatidae</taxon>
        <taxon>Eurycanthinae</taxon>
        <taxon>Dryococelus</taxon>
    </lineage>
</organism>
<comment type="caution">
    <text evidence="2">The sequence shown here is derived from an EMBL/GenBank/DDBJ whole genome shotgun (WGS) entry which is preliminary data.</text>
</comment>
<dbReference type="EMBL" id="JARBHB010000003">
    <property type="protein sequence ID" value="KAJ8891354.1"/>
    <property type="molecule type" value="Genomic_DNA"/>
</dbReference>
<accession>A0ABQ9I541</accession>
<dbReference type="Proteomes" id="UP001159363">
    <property type="component" value="Chromosome 3"/>
</dbReference>
<protein>
    <recommendedName>
        <fullName evidence="4">Brain-derived neurotrophic factor</fullName>
    </recommendedName>
</protein>
<sequence length="151" mass="16593">MAQCNTTLSKPEATLTTQLTAFSKELRQEKHSQVSQIYNVDESEFSTVPRKTPKVLSPVGNSRVMKLSSGERGQNVTAVCSYNKLASVGVAVKGSRDTGIEPTNDNIFKDADFEGSKTTDKPQSMADRTIEYISGSYCRTIEYISGSYCRT</sequence>
<name>A0ABQ9I541_9NEOP</name>
<keyword evidence="3" id="KW-1185">Reference proteome</keyword>
<gene>
    <name evidence="2" type="ORF">PR048_010870</name>
</gene>
<evidence type="ECO:0000256" key="1">
    <source>
        <dbReference type="SAM" id="MobiDB-lite"/>
    </source>
</evidence>